<feature type="transmembrane region" description="Helical" evidence="6">
    <location>
        <begin position="254"/>
        <end position="271"/>
    </location>
</feature>
<keyword evidence="4 6" id="KW-0472">Membrane</keyword>
<comment type="caution">
    <text evidence="8">The sequence shown here is derived from an EMBL/GenBank/DDBJ whole genome shotgun (WGS) entry which is preliminary data.</text>
</comment>
<feature type="transmembrane region" description="Helical" evidence="6">
    <location>
        <begin position="388"/>
        <end position="407"/>
    </location>
</feature>
<dbReference type="OrthoDB" id="10021397at2759"/>
<feature type="transmembrane region" description="Helical" evidence="6">
    <location>
        <begin position="124"/>
        <end position="144"/>
    </location>
</feature>
<evidence type="ECO:0000256" key="6">
    <source>
        <dbReference type="SAM" id="Phobius"/>
    </source>
</evidence>
<dbReference type="PANTHER" id="PTHR23501">
    <property type="entry name" value="MAJOR FACILITATOR SUPERFAMILY"/>
    <property type="match status" value="1"/>
</dbReference>
<accession>A0A9W9K038</accession>
<dbReference type="FunFam" id="1.20.1250.20:FF:000196">
    <property type="entry name" value="MFS toxin efflux pump (AflT)"/>
    <property type="match status" value="1"/>
</dbReference>
<organism evidence="8 9">
    <name type="scientific">Penicillium angulare</name>
    <dbReference type="NCBI Taxonomy" id="116970"/>
    <lineage>
        <taxon>Eukaryota</taxon>
        <taxon>Fungi</taxon>
        <taxon>Dikarya</taxon>
        <taxon>Ascomycota</taxon>
        <taxon>Pezizomycotina</taxon>
        <taxon>Eurotiomycetes</taxon>
        <taxon>Eurotiomycetidae</taxon>
        <taxon>Eurotiales</taxon>
        <taxon>Aspergillaceae</taxon>
        <taxon>Penicillium</taxon>
    </lineage>
</organism>
<feature type="transmembrane region" description="Helical" evidence="6">
    <location>
        <begin position="57"/>
        <end position="77"/>
    </location>
</feature>
<dbReference type="Pfam" id="PF07690">
    <property type="entry name" value="MFS_1"/>
    <property type="match status" value="1"/>
</dbReference>
<feature type="transmembrane region" description="Helical" evidence="6">
    <location>
        <begin position="215"/>
        <end position="233"/>
    </location>
</feature>
<feature type="transmembrane region" description="Helical" evidence="6">
    <location>
        <begin position="519"/>
        <end position="543"/>
    </location>
</feature>
<gene>
    <name evidence="8" type="ORF">N7456_011845</name>
</gene>
<dbReference type="InterPro" id="IPR020846">
    <property type="entry name" value="MFS_dom"/>
</dbReference>
<keyword evidence="3 6" id="KW-1133">Transmembrane helix</keyword>
<feature type="transmembrane region" description="Helical" evidence="6">
    <location>
        <begin position="189"/>
        <end position="209"/>
    </location>
</feature>
<dbReference type="FunFam" id="1.20.1720.10:FF:000012">
    <property type="entry name" value="MFS toxin efflux pump (AflT)"/>
    <property type="match status" value="1"/>
</dbReference>
<dbReference type="AlphaFoldDB" id="A0A9W9K038"/>
<dbReference type="InterPro" id="IPR011701">
    <property type="entry name" value="MFS"/>
</dbReference>
<reference evidence="8" key="1">
    <citation type="submission" date="2022-11" db="EMBL/GenBank/DDBJ databases">
        <authorList>
            <person name="Petersen C."/>
        </authorList>
    </citation>
    <scope>NUCLEOTIDE SEQUENCE</scope>
    <source>
        <strain evidence="8">IBT 30069</strain>
    </source>
</reference>
<evidence type="ECO:0000256" key="3">
    <source>
        <dbReference type="ARBA" id="ARBA00022989"/>
    </source>
</evidence>
<dbReference type="SUPFAM" id="SSF103473">
    <property type="entry name" value="MFS general substrate transporter"/>
    <property type="match status" value="1"/>
</dbReference>
<reference evidence="8" key="2">
    <citation type="journal article" date="2023" name="IMA Fungus">
        <title>Comparative genomic study of the Penicillium genus elucidates a diverse pangenome and 15 lateral gene transfer events.</title>
        <authorList>
            <person name="Petersen C."/>
            <person name="Sorensen T."/>
            <person name="Nielsen M.R."/>
            <person name="Sondergaard T.E."/>
            <person name="Sorensen J.L."/>
            <person name="Fitzpatrick D.A."/>
            <person name="Frisvad J.C."/>
            <person name="Nielsen K.L."/>
        </authorList>
    </citation>
    <scope>NUCLEOTIDE SEQUENCE</scope>
    <source>
        <strain evidence="8">IBT 30069</strain>
    </source>
</reference>
<evidence type="ECO:0000259" key="7">
    <source>
        <dbReference type="PROSITE" id="PS50850"/>
    </source>
</evidence>
<evidence type="ECO:0000256" key="5">
    <source>
        <dbReference type="SAM" id="MobiDB-lite"/>
    </source>
</evidence>
<keyword evidence="2 6" id="KW-0812">Transmembrane</keyword>
<evidence type="ECO:0000256" key="1">
    <source>
        <dbReference type="ARBA" id="ARBA00004141"/>
    </source>
</evidence>
<feature type="transmembrane region" description="Helical" evidence="6">
    <location>
        <begin position="363"/>
        <end position="381"/>
    </location>
</feature>
<feature type="region of interest" description="Disordered" evidence="5">
    <location>
        <begin position="1"/>
        <end position="45"/>
    </location>
</feature>
<dbReference type="Gene3D" id="1.20.1250.20">
    <property type="entry name" value="MFS general substrate transporter like domains"/>
    <property type="match status" value="2"/>
</dbReference>
<evidence type="ECO:0000256" key="4">
    <source>
        <dbReference type="ARBA" id="ARBA00023136"/>
    </source>
</evidence>
<name>A0A9W9K038_9EURO</name>
<keyword evidence="9" id="KW-1185">Reference proteome</keyword>
<feature type="transmembrane region" description="Helical" evidence="6">
    <location>
        <begin position="322"/>
        <end position="343"/>
    </location>
</feature>
<protein>
    <recommendedName>
        <fullName evidence="7">Major facilitator superfamily (MFS) profile domain-containing protein</fullName>
    </recommendedName>
</protein>
<feature type="transmembrane region" description="Helical" evidence="6">
    <location>
        <begin position="283"/>
        <end position="301"/>
    </location>
</feature>
<evidence type="ECO:0000313" key="8">
    <source>
        <dbReference type="EMBL" id="KAJ5088229.1"/>
    </source>
</evidence>
<dbReference type="GO" id="GO:0005886">
    <property type="term" value="C:plasma membrane"/>
    <property type="evidence" value="ECO:0007669"/>
    <property type="project" value="TreeGrafter"/>
</dbReference>
<feature type="transmembrane region" description="Helical" evidence="6">
    <location>
        <begin position="150"/>
        <end position="177"/>
    </location>
</feature>
<dbReference type="CDD" id="cd17502">
    <property type="entry name" value="MFS_Azr1_MDR_like"/>
    <property type="match status" value="1"/>
</dbReference>
<evidence type="ECO:0000313" key="9">
    <source>
        <dbReference type="Proteomes" id="UP001149165"/>
    </source>
</evidence>
<evidence type="ECO:0000256" key="2">
    <source>
        <dbReference type="ARBA" id="ARBA00022692"/>
    </source>
</evidence>
<dbReference type="GO" id="GO:0022857">
    <property type="term" value="F:transmembrane transporter activity"/>
    <property type="evidence" value="ECO:0007669"/>
    <property type="project" value="InterPro"/>
</dbReference>
<dbReference type="PANTHER" id="PTHR23501:SF198">
    <property type="entry name" value="AZOLE RESISTANCE PROTEIN 1-RELATED"/>
    <property type="match status" value="1"/>
</dbReference>
<sequence>MGETSPEIYQRSLHSSNTSQYDHEKSLEEPSSPNDEPDTVERTVTTGSIKYPPMKKIIPIMLSLYIAIFLVALDRLIVATATPKITDEFHSINDIGWYGSAYMLTSSASQLVYGRIYTFYPAKWVFLISILVFEIGSAVCGAAPSSVALIIGRAVAGLGTGGIAAGLVLIIVLTVPLEQRPIFQGLNGAVFGIASVLGPILGGVFTTNVSWRWCFYINLPFGGLAMIAIFFLLDVPPPKAGNFTLKEKLIQLDPIGNLFLMPSVVCLLLALEWGGVTYAWGSWRIILLFVLFGVLAIIFVASQIRRGERALVPPRIFTQRSVLAGVAWTMCLSAGMMVMLYYLPIWFQAIKNVDAEKSGIMNLPLVLAMVVGGISAGVAVTKFGYYNPFLYAGVILLSIGAGLIYTFTPTTGHSKWIGYQFIYGLGLGFGFQQANVAVQTCLPPADVAVGASLLMFSQQLNGAVFLAIAQTLFNNFLNENLASVPGVDAAKIIAAGATTLREYVPDSKLDAVLDGYSDAITRTVILAITMSCLALFPAFFFEWKSVKKDAHKKTQKQDGESQA</sequence>
<dbReference type="PROSITE" id="PS50850">
    <property type="entry name" value="MFS"/>
    <property type="match status" value="1"/>
</dbReference>
<proteinExistence type="predicted"/>
<comment type="subcellular location">
    <subcellularLocation>
        <location evidence="1">Membrane</location>
        <topology evidence="1">Multi-pass membrane protein</topology>
    </subcellularLocation>
</comment>
<feature type="domain" description="Major facilitator superfamily (MFS) profile" evidence="7">
    <location>
        <begin position="60"/>
        <end position="546"/>
    </location>
</feature>
<dbReference type="Proteomes" id="UP001149165">
    <property type="component" value="Unassembled WGS sequence"/>
</dbReference>
<dbReference type="InterPro" id="IPR036259">
    <property type="entry name" value="MFS_trans_sf"/>
</dbReference>
<dbReference type="EMBL" id="JAPQKH010000007">
    <property type="protein sequence ID" value="KAJ5088229.1"/>
    <property type="molecule type" value="Genomic_DNA"/>
</dbReference>